<keyword evidence="3" id="KW-1185">Reference proteome</keyword>
<feature type="compositionally biased region" description="Basic and acidic residues" evidence="1">
    <location>
        <begin position="1"/>
        <end position="17"/>
    </location>
</feature>
<dbReference type="EMBL" id="BMXB01000005">
    <property type="protein sequence ID" value="GHA36256.1"/>
    <property type="molecule type" value="Genomic_DNA"/>
</dbReference>
<evidence type="ECO:0000313" key="2">
    <source>
        <dbReference type="EMBL" id="GHA36256.1"/>
    </source>
</evidence>
<dbReference type="Proteomes" id="UP000610456">
    <property type="component" value="Unassembled WGS sequence"/>
</dbReference>
<organism evidence="2 3">
    <name type="scientific">Salinimicrobium marinum</name>
    <dbReference type="NCBI Taxonomy" id="680283"/>
    <lineage>
        <taxon>Bacteria</taxon>
        <taxon>Pseudomonadati</taxon>
        <taxon>Bacteroidota</taxon>
        <taxon>Flavobacteriia</taxon>
        <taxon>Flavobacteriales</taxon>
        <taxon>Flavobacteriaceae</taxon>
        <taxon>Salinimicrobium</taxon>
    </lineage>
</organism>
<evidence type="ECO:0000256" key="1">
    <source>
        <dbReference type="SAM" id="MobiDB-lite"/>
    </source>
</evidence>
<comment type="caution">
    <text evidence="2">The sequence shown here is derived from an EMBL/GenBank/DDBJ whole genome shotgun (WGS) entry which is preliminary data.</text>
</comment>
<evidence type="ECO:0000313" key="3">
    <source>
        <dbReference type="Proteomes" id="UP000610456"/>
    </source>
</evidence>
<feature type="compositionally biased region" description="Basic and acidic residues" evidence="1">
    <location>
        <begin position="30"/>
        <end position="46"/>
    </location>
</feature>
<protein>
    <submittedName>
        <fullName evidence="2">Uncharacterized protein</fullName>
    </submittedName>
</protein>
<reference evidence="2" key="1">
    <citation type="journal article" date="2014" name="Int. J. Syst. Evol. Microbiol.">
        <title>Complete genome sequence of Corynebacterium casei LMG S-19264T (=DSM 44701T), isolated from a smear-ripened cheese.</title>
        <authorList>
            <consortium name="US DOE Joint Genome Institute (JGI-PGF)"/>
            <person name="Walter F."/>
            <person name="Albersmeier A."/>
            <person name="Kalinowski J."/>
            <person name="Ruckert C."/>
        </authorList>
    </citation>
    <scope>NUCLEOTIDE SEQUENCE</scope>
    <source>
        <strain evidence="2">KCTC 12719</strain>
    </source>
</reference>
<reference evidence="2" key="2">
    <citation type="submission" date="2020-09" db="EMBL/GenBank/DDBJ databases">
        <authorList>
            <person name="Sun Q."/>
            <person name="Kim S."/>
        </authorList>
    </citation>
    <scope>NUCLEOTIDE SEQUENCE</scope>
    <source>
        <strain evidence="2">KCTC 12719</strain>
    </source>
</reference>
<proteinExistence type="predicted"/>
<feature type="region of interest" description="Disordered" evidence="1">
    <location>
        <begin position="1"/>
        <end position="53"/>
    </location>
</feature>
<accession>A0A918VYP1</accession>
<dbReference type="AlphaFoldDB" id="A0A918VYP1"/>
<sequence>MELKNSIMTKDKMKKNDPAPQNKVTNQHNMQEELKKKSGDKGKDAAPDPIGRS</sequence>
<name>A0A918VYP1_9FLAO</name>
<gene>
    <name evidence="2" type="ORF">GCM10007103_17200</name>
</gene>